<dbReference type="Proteomes" id="UP000492821">
    <property type="component" value="Unassembled WGS sequence"/>
</dbReference>
<keyword evidence="8" id="KW-1185">Reference proteome</keyword>
<dbReference type="Gene3D" id="1.10.287.70">
    <property type="match status" value="2"/>
</dbReference>
<comment type="subcellular location">
    <subcellularLocation>
        <location evidence="1">Membrane</location>
        <topology evidence="1">Multi-pass membrane protein</topology>
    </subcellularLocation>
</comment>
<dbReference type="GO" id="GO:0032230">
    <property type="term" value="P:positive regulation of synaptic transmission, GABAergic"/>
    <property type="evidence" value="ECO:0007669"/>
    <property type="project" value="TreeGrafter"/>
</dbReference>
<dbReference type="InterPro" id="IPR005821">
    <property type="entry name" value="Ion_trans_dom"/>
</dbReference>
<sequence>MRKRNMDAGFGNAHMLGCCQCQLPGADVISPSSNDTLTLKRNFEDLAGKAAAISSAMLTRRKSSIGASGGGGGGTNSITDAKLPIGNGSTRINVARESVAVLAEMLAFDTSVQKAANSALLFRNMCIANSFLKLACIISMISICLHTPDTMSIWNPLQYIVFVADIIVTIIFTVEARSSQQIQNVTIFFLFFMALYAIMGVQLFGRVEYHCVRPGTDPNNVTIVDLAVPDTMCSKKGGGGYECPGNMECMKLKLDQNQQGYYGMFNDFAISGFSVYLAASEEGWVYVLYDCLDSFPSYIAFIYFITLIFFFAWLVKNVFIAVITETFAEIRVQFSEMWQTREIIDDDGFQQRLEKTEKGWRLITVDSEIQSTPNPRMLYHIVRSMSFQTCMMFLVLLNAGFNASFVYYHDESDILREQIYYCVEVIFTIVFVVEAIVKIIGLSWSTYIRRGQHKFEMILCVGTILNVVPFIYETNICTYFQVFRIVRLIKASPMLEDFVYKIFGPGKKLGSLVLFTVIILIISSAISLQLFCFVPHLEFFRTFPQAFMCMFQIITQEGWTDIVVEILRATNYSQWVVSLVAAYFVGYHLIVTMIVLSLFVAVILDNLEMDEELKKIKQLKAREQTTSMRTTLPWRLRIFEKFPTRPQMVALRKINSDFPVPKVRDSFTRQFAQSVANDSIEAVNKNGAQKRLLKLRPRLKSDDRNLLVRQAGQLSSRSSVRQLIERGRKGFNNSAKSRPLLEQLNENGDLRPSDSAPKNSLKIGEIDIKALEQKRAHAEFTRNRIEEEMRENHPFFDRPLFAIGRNSRFRQICQKIVYAKYTFDNTDPVTGKFTPVKYKQLRLDYDFLHFILMRVNDIRKPVADYW</sequence>
<evidence type="ECO:0000256" key="5">
    <source>
        <dbReference type="SAM" id="MobiDB-lite"/>
    </source>
</evidence>
<evidence type="ECO:0000256" key="3">
    <source>
        <dbReference type="ARBA" id="ARBA00022989"/>
    </source>
</evidence>
<protein>
    <submittedName>
        <fullName evidence="9">Ion_trans domain-containing protein</fullName>
    </submittedName>
</protein>
<dbReference type="GO" id="GO:0032224">
    <property type="term" value="P:positive regulation of synaptic transmission, cholinergic"/>
    <property type="evidence" value="ECO:0007669"/>
    <property type="project" value="TreeGrafter"/>
</dbReference>
<reference evidence="9" key="2">
    <citation type="submission" date="2020-10" db="UniProtKB">
        <authorList>
            <consortium name="WormBaseParasite"/>
        </authorList>
    </citation>
    <scope>IDENTIFICATION</scope>
</reference>
<feature type="transmembrane region" description="Helical" evidence="6">
    <location>
        <begin position="455"/>
        <end position="472"/>
    </location>
</feature>
<dbReference type="InterPro" id="IPR027359">
    <property type="entry name" value="Volt_channel_dom_sf"/>
</dbReference>
<dbReference type="PANTHER" id="PTHR46141:SF1">
    <property type="entry name" value="SODIUM LEAK CHANNEL NALCN"/>
    <property type="match status" value="1"/>
</dbReference>
<feature type="transmembrane region" description="Helical" evidence="6">
    <location>
        <begin position="295"/>
        <end position="315"/>
    </location>
</feature>
<evidence type="ECO:0000313" key="9">
    <source>
        <dbReference type="WBParaSite" id="Pan_g15713.t1"/>
    </source>
</evidence>
<feature type="transmembrane region" description="Helical" evidence="6">
    <location>
        <begin position="385"/>
        <end position="406"/>
    </location>
</feature>
<name>A0A7E4ZT03_PANRE</name>
<dbReference type="PANTHER" id="PTHR46141">
    <property type="entry name" value="SODIUM LEAK CHANNEL NON-SELECTIVE PROTEIN"/>
    <property type="match status" value="1"/>
</dbReference>
<dbReference type="WBParaSite" id="Pan_g15713.t1">
    <property type="protein sequence ID" value="Pan_g15713.t1"/>
    <property type="gene ID" value="Pan_g15713"/>
</dbReference>
<dbReference type="SUPFAM" id="SSF81324">
    <property type="entry name" value="Voltage-gated potassium channels"/>
    <property type="match status" value="2"/>
</dbReference>
<proteinExistence type="predicted"/>
<feature type="transmembrane region" description="Helical" evidence="6">
    <location>
        <begin position="186"/>
        <end position="205"/>
    </location>
</feature>
<evidence type="ECO:0000313" key="8">
    <source>
        <dbReference type="Proteomes" id="UP000492821"/>
    </source>
</evidence>
<dbReference type="GO" id="GO:0005261">
    <property type="term" value="F:monoatomic cation channel activity"/>
    <property type="evidence" value="ECO:0007669"/>
    <property type="project" value="InterPro"/>
</dbReference>
<organism evidence="8 9">
    <name type="scientific">Panagrellus redivivus</name>
    <name type="common">Microworm</name>
    <dbReference type="NCBI Taxonomy" id="6233"/>
    <lineage>
        <taxon>Eukaryota</taxon>
        <taxon>Metazoa</taxon>
        <taxon>Ecdysozoa</taxon>
        <taxon>Nematoda</taxon>
        <taxon>Chromadorea</taxon>
        <taxon>Rhabditida</taxon>
        <taxon>Tylenchina</taxon>
        <taxon>Panagrolaimomorpha</taxon>
        <taxon>Panagrolaimoidea</taxon>
        <taxon>Panagrolaimidae</taxon>
        <taxon>Panagrellus</taxon>
    </lineage>
</organism>
<reference evidence="8" key="1">
    <citation type="journal article" date="2013" name="Genetics">
        <title>The draft genome and transcriptome of Panagrellus redivivus are shaped by the harsh demands of a free-living lifestyle.</title>
        <authorList>
            <person name="Srinivasan J."/>
            <person name="Dillman A.R."/>
            <person name="Macchietto M.G."/>
            <person name="Heikkinen L."/>
            <person name="Lakso M."/>
            <person name="Fracchia K.M."/>
            <person name="Antoshechkin I."/>
            <person name="Mortazavi A."/>
            <person name="Wong G."/>
            <person name="Sternberg P.W."/>
        </authorList>
    </citation>
    <scope>NUCLEOTIDE SEQUENCE [LARGE SCALE GENOMIC DNA]</scope>
    <source>
        <strain evidence="8">MT8872</strain>
    </source>
</reference>
<feature type="transmembrane region" description="Helical" evidence="6">
    <location>
        <begin position="131"/>
        <end position="148"/>
    </location>
</feature>
<keyword evidence="3 6" id="KW-1133">Transmembrane helix</keyword>
<keyword evidence="4 6" id="KW-0472">Membrane</keyword>
<dbReference type="Pfam" id="PF00520">
    <property type="entry name" value="Ion_trans"/>
    <property type="match status" value="2"/>
</dbReference>
<feature type="transmembrane region" description="Helical" evidence="6">
    <location>
        <begin position="418"/>
        <end position="443"/>
    </location>
</feature>
<feature type="transmembrane region" description="Helical" evidence="6">
    <location>
        <begin position="512"/>
        <end position="537"/>
    </location>
</feature>
<keyword evidence="2 6" id="KW-0812">Transmembrane</keyword>
<dbReference type="FunFam" id="1.20.120.350:FF:000030">
    <property type="entry name" value="sodium leak channel non-selective protein"/>
    <property type="match status" value="1"/>
</dbReference>
<evidence type="ECO:0000256" key="4">
    <source>
        <dbReference type="ARBA" id="ARBA00023136"/>
    </source>
</evidence>
<feature type="domain" description="Ion transport" evidence="7">
    <location>
        <begin position="177"/>
        <end position="332"/>
    </location>
</feature>
<evidence type="ECO:0000256" key="2">
    <source>
        <dbReference type="ARBA" id="ARBA00022692"/>
    </source>
</evidence>
<dbReference type="Gene3D" id="1.20.120.350">
    <property type="entry name" value="Voltage-gated potassium channels. Chain C"/>
    <property type="match status" value="1"/>
</dbReference>
<feature type="transmembrane region" description="Helical" evidence="6">
    <location>
        <begin position="154"/>
        <end position="174"/>
    </location>
</feature>
<accession>A0A7E4ZT03</accession>
<evidence type="ECO:0000256" key="1">
    <source>
        <dbReference type="ARBA" id="ARBA00004141"/>
    </source>
</evidence>
<dbReference type="InterPro" id="IPR028823">
    <property type="entry name" value="NALCN"/>
</dbReference>
<evidence type="ECO:0000256" key="6">
    <source>
        <dbReference type="SAM" id="Phobius"/>
    </source>
</evidence>
<evidence type="ECO:0000259" key="7">
    <source>
        <dbReference type="Pfam" id="PF00520"/>
    </source>
</evidence>
<feature type="region of interest" description="Disordered" evidence="5">
    <location>
        <begin position="726"/>
        <end position="759"/>
    </location>
</feature>
<feature type="transmembrane region" description="Helical" evidence="6">
    <location>
        <begin position="580"/>
        <end position="604"/>
    </location>
</feature>
<feature type="domain" description="Ion transport" evidence="7">
    <location>
        <begin position="386"/>
        <end position="611"/>
    </location>
</feature>
<dbReference type="AlphaFoldDB" id="A0A7E4ZT03"/>
<dbReference type="GO" id="GO:0005886">
    <property type="term" value="C:plasma membrane"/>
    <property type="evidence" value="ECO:0007669"/>
    <property type="project" value="TreeGrafter"/>
</dbReference>